<dbReference type="RefSeq" id="WP_307421757.1">
    <property type="nucleotide sequence ID" value="NZ_JAUSVK010000001.1"/>
</dbReference>
<keyword evidence="2" id="KW-0732">Signal</keyword>
<dbReference type="SUPFAM" id="SSF53474">
    <property type="entry name" value="alpha/beta-Hydrolases"/>
    <property type="match status" value="1"/>
</dbReference>
<accession>A0ABU0F7E3</accession>
<dbReference type="InterPro" id="IPR050583">
    <property type="entry name" value="Mycobacterial_A85_antigen"/>
</dbReference>
<dbReference type="InterPro" id="IPR000801">
    <property type="entry name" value="Esterase-like"/>
</dbReference>
<evidence type="ECO:0000313" key="3">
    <source>
        <dbReference type="EMBL" id="MDQ0390534.1"/>
    </source>
</evidence>
<organism evidence="3 4">
    <name type="scientific">Labrys monachus</name>
    <dbReference type="NCBI Taxonomy" id="217067"/>
    <lineage>
        <taxon>Bacteria</taxon>
        <taxon>Pseudomonadati</taxon>
        <taxon>Pseudomonadota</taxon>
        <taxon>Alphaproteobacteria</taxon>
        <taxon>Hyphomicrobiales</taxon>
        <taxon>Xanthobacteraceae</taxon>
        <taxon>Labrys</taxon>
    </lineage>
</organism>
<gene>
    <name evidence="3" type="ORF">J3R73_000326</name>
</gene>
<protein>
    <submittedName>
        <fullName evidence="3">Enterochelin esterase family protein</fullName>
    </submittedName>
</protein>
<evidence type="ECO:0000313" key="4">
    <source>
        <dbReference type="Proteomes" id="UP001237448"/>
    </source>
</evidence>
<sequence>MNWPVSMNLSLRWRFLGGFLAMAAFLAGTACAPASTLEEMSVPSQALGHALTVSVYRPADPAPKAGWPVLYLLHGLDGSNRDWSDLGGIQGTLDRLIKGGRIHPMVVVMPDAGNSWYVDSADVKGPGNYETAILNDLPKAIEKRFAPHCERRSRAIAGISMGGFGALRFALKRPDRYVAVASLSGAIWQNVPVDLAAGGASWTGAASPYFQRVDPETVIGGVDLPPDGAHFGGAFGTPFDARRFNAANVFTLLARQLKAGAELPAIYLTVGDSDSHNLWRGSFALYETLMADRQKVEFRVTDGDHVWSLWRRTIEDALVFVDSKFGTPAPAPAIAALPDKPRKGPDAPGTSKVASGEAIVK</sequence>
<evidence type="ECO:0000256" key="1">
    <source>
        <dbReference type="SAM" id="MobiDB-lite"/>
    </source>
</evidence>
<comment type="caution">
    <text evidence="3">The sequence shown here is derived from an EMBL/GenBank/DDBJ whole genome shotgun (WGS) entry which is preliminary data.</text>
</comment>
<evidence type="ECO:0000256" key="2">
    <source>
        <dbReference type="SAM" id="SignalP"/>
    </source>
</evidence>
<proteinExistence type="predicted"/>
<feature type="chain" id="PRO_5046234853" evidence="2">
    <location>
        <begin position="33"/>
        <end position="361"/>
    </location>
</feature>
<dbReference type="InterPro" id="IPR029058">
    <property type="entry name" value="AB_hydrolase_fold"/>
</dbReference>
<reference evidence="3 4" key="1">
    <citation type="submission" date="2023-07" db="EMBL/GenBank/DDBJ databases">
        <title>Genomic Encyclopedia of Type Strains, Phase IV (KMG-IV): sequencing the most valuable type-strain genomes for metagenomic binning, comparative biology and taxonomic classification.</title>
        <authorList>
            <person name="Goeker M."/>
        </authorList>
    </citation>
    <scope>NUCLEOTIDE SEQUENCE [LARGE SCALE GENOMIC DNA]</scope>
    <source>
        <strain evidence="3 4">DSM 5896</strain>
    </source>
</reference>
<dbReference type="PANTHER" id="PTHR48098">
    <property type="entry name" value="ENTEROCHELIN ESTERASE-RELATED"/>
    <property type="match status" value="1"/>
</dbReference>
<feature type="region of interest" description="Disordered" evidence="1">
    <location>
        <begin position="332"/>
        <end position="361"/>
    </location>
</feature>
<dbReference type="PANTHER" id="PTHR48098:SF1">
    <property type="entry name" value="DIACYLGLYCEROL ACYLTRANSFERASE_MYCOLYLTRANSFERASE AG85A"/>
    <property type="match status" value="1"/>
</dbReference>
<name>A0ABU0F7E3_9HYPH</name>
<dbReference type="Pfam" id="PF00756">
    <property type="entry name" value="Esterase"/>
    <property type="match status" value="1"/>
</dbReference>
<dbReference type="EMBL" id="JAUSVK010000001">
    <property type="protein sequence ID" value="MDQ0390534.1"/>
    <property type="molecule type" value="Genomic_DNA"/>
</dbReference>
<dbReference type="Proteomes" id="UP001237448">
    <property type="component" value="Unassembled WGS sequence"/>
</dbReference>
<dbReference type="Gene3D" id="3.40.50.1820">
    <property type="entry name" value="alpha/beta hydrolase"/>
    <property type="match status" value="1"/>
</dbReference>
<feature type="signal peptide" evidence="2">
    <location>
        <begin position="1"/>
        <end position="32"/>
    </location>
</feature>
<keyword evidence="4" id="KW-1185">Reference proteome</keyword>